<evidence type="ECO:0000256" key="5">
    <source>
        <dbReference type="SAM" id="MobiDB-lite"/>
    </source>
</evidence>
<feature type="region of interest" description="Disordered" evidence="5">
    <location>
        <begin position="7348"/>
        <end position="7374"/>
    </location>
</feature>
<evidence type="ECO:0000313" key="8">
    <source>
        <dbReference type="RefSeq" id="XP_004743902.2"/>
    </source>
</evidence>
<feature type="compositionally biased region" description="Basic and acidic residues" evidence="5">
    <location>
        <begin position="7313"/>
        <end position="7323"/>
    </location>
</feature>
<dbReference type="PRINTS" id="PR00510">
    <property type="entry name" value="NEBULIN"/>
</dbReference>
<dbReference type="Proteomes" id="UP000000715">
    <property type="component" value="Unplaced"/>
</dbReference>
<proteinExistence type="predicted"/>
<keyword evidence="2" id="KW-0677">Repeat</keyword>
<evidence type="ECO:0000256" key="1">
    <source>
        <dbReference type="ARBA" id="ARBA00022443"/>
    </source>
</evidence>
<gene>
    <name evidence="8" type="primary">NEB</name>
</gene>
<reference evidence="8" key="1">
    <citation type="submission" date="2025-08" db="UniProtKB">
        <authorList>
            <consortium name="RefSeq"/>
        </authorList>
    </citation>
    <scope>IDENTIFICATION</scope>
    <source>
        <tissue evidence="8">Brain</tissue>
    </source>
</reference>
<keyword evidence="1 4" id="KW-0728">SH3 domain</keyword>
<dbReference type="PROSITE" id="PS51216">
    <property type="entry name" value="NEBULIN"/>
    <property type="match status" value="146"/>
</dbReference>
<dbReference type="SMART" id="SM00227">
    <property type="entry name" value="NEBU"/>
    <property type="match status" value="203"/>
</dbReference>
<feature type="compositionally biased region" description="Low complexity" evidence="5">
    <location>
        <begin position="52"/>
        <end position="63"/>
    </location>
</feature>
<feature type="compositionally biased region" description="Low complexity" evidence="5">
    <location>
        <begin position="7355"/>
        <end position="7370"/>
    </location>
</feature>
<dbReference type="GO" id="GO:0030018">
    <property type="term" value="C:Z disc"/>
    <property type="evidence" value="ECO:0007669"/>
    <property type="project" value="InterPro"/>
</dbReference>
<dbReference type="PROSITE" id="PS50002">
    <property type="entry name" value="SH3"/>
    <property type="match status" value="1"/>
</dbReference>
<dbReference type="InterPro" id="IPR036028">
    <property type="entry name" value="SH3-like_dom_sf"/>
</dbReference>
<dbReference type="PANTHER" id="PTHR11039:SF37">
    <property type="entry name" value="NEBULIN"/>
    <property type="match status" value="1"/>
</dbReference>
<dbReference type="SUPFAM" id="SSF50044">
    <property type="entry name" value="SH3-domain"/>
    <property type="match status" value="1"/>
</dbReference>
<dbReference type="RefSeq" id="XP_004743902.2">
    <property type="nucleotide sequence ID" value="XM_004743845.3"/>
</dbReference>
<dbReference type="GeneID" id="101669885"/>
<dbReference type="InterPro" id="IPR055297">
    <property type="entry name" value="NEBU/NEBL"/>
</dbReference>
<evidence type="ECO:0000256" key="2">
    <source>
        <dbReference type="ARBA" id="ARBA00022737"/>
    </source>
</evidence>
<sequence length="7436" mass="861636">MADDEEYEEVVEYYTEETVYEEVPGETITEIYETTTTRTTTSDYEQSEPSKPALAQPVPAQPVTTKPVERKKVIRKKLDSSKFMTPYIVHSQKMQELFSPNKYKENYEKAKGQPYAITTDTPELRRIKKVQDQLSEVKYRMDGDVAKTICHVDEKAKDIEHAKKVSQQVSKVLYKQNWEDTKDKYLLPPDAPELVQAVKNTAMFSKKLYTEDWEADKSLFYPYNDSPELRRVAQAQKALSDITYKKGHAEQQSQFTTLPDPPDIEFAKKVTNQVSKQKYKADYENKIKGKWSETPCFEIATARMNADNISSRKYQEDFENMKDQIYFMHTETPEYKVNKQAGVAASKVKYKEDYEKNKGKADYNVLPASENPLLQQLKAAGNALSDKLYKENYEKTKAKSINYCETPKFQLDTVLHNFTSDTKYKDSYLKNILGHYVGSFEDPYHTHCMKVSAQNSDKNYKAEYEEYRGKGFFPQTITQEYEAIKKLDQCKDHTYKVHPDKTKFTQVTDSPVLVQAQVNSKQLSDLNYKAKHESEKFKCHIPPDTPALLQHKVNAYNLSDNVYKHDWEKSKAKKFDIKVDAIPLLAAKANSKIASDVMYKKDYEKNKGKMIGALSINDDPKMLHSLKAAKNQSDRLYKENYEKTKAKSMNYCETPKYQLDTLLKNFSEAKYKDAYVQNILGHYIGSFEDPYQIHCMKVSAQNSDKNYKAEYEEDKGKCYFPQTITQEYEAIKKLDQCKDHTYKVHPDKTKFTAVTDTPVLLQAQLNTKQLSDLNYKAKHESEKFKCNVPADAPQFIQHKVNAYNLSDNVYKHDWEKSKAKKFDIKVDAIPLLAAKANSKIASDVMYKKDYEKNKGKMIGALSINDDPKMLHSLKAAKNQSEREYRKDYEKSKTIYTAPLDMLQVTQAKKSQEIASDVDYKHILHNYSYPPDSINVDLAKKAYALQSDVEYKADYNSWMKGCGWVPFGSLEMEKVKRASDILNEKKYRQHPDTLKFTSIEDAPIIVQSKINQAQRSDVAYKAKGEEILHKYSLPADLPQFIQAKVNAYNISENMYKTDLKDLSKKGYDLRSDAIPIRAAKAARQAASDVQYKKDYEKAKGKMVGFLSLQDDPKLVHSMNVAKLQSDREYKKDYEKTKTKYNTPQDMFNVVAAKKAQDVVSNVNYKHQLHHYTYLPDAMDLELSKNMMHIQSDNAYKEDYNNWMKGIGWIPIGSLEAEKVKKAGDALNEKKYRQHPDTLKFTSIVDSPVMVQAKQNTKQVSDILYKAKGEDVKHKYTMSPDLPQFLQAKCNAYNISDVCYKRDWHDLIAKGNNVLGDAIPIAAAKASRNIASDYKYKEAYEKSKGKHVGFRSLQDDPKLVHYMNVAKMQSDREYKKNYENTKTSYHTPGDMVSITAAKSAQDVVTNVNYKQPIHHYTYLPDAMSLEHTRNVNQIQSDNVYKDEYNNFFKGIGWIPIGSLEVEKVKKAGDALNEKKYRQHPDTIKFTSVPDSMGMVLAQQNTKQLSDLNYKVEGEKLKHKYTMDPELPQFIQAKVNALNISDSHYKADWKKTLAKGYDLRPDAIPIVAAKSSRNIASDFKYKEAYEKAKGRQIGFLSLQDDPKLVHYMNVAKIQSDREYKKGYEASKTRYHTPLDMFSVTAAKKSQEVVTNANYKQPFYSYTLLPDALNVEHSRNAMQIQSDNLYKSDFTNWMRGIGWVPIESLEVEKAKKAGEILSEKKYRQHPEKLKFTYAMDTMEQALNKSNKLNMDKRLYTEKWNKDKTTIHVMPDTPDILLSRMNQITMSDKLYKAGWEEEKKKGYDLRPDAIPIKAAKACRDIASDYKYKQAYEQAKGKHIGFRSLEDDPKLVHFMQVAKMQSDREYKKGYEKSKTSFHTPVDMLSVVAAKKSQEVATNANYRNVIHSYNMLPDAMGFELAKNMMQIQSDNQYKADYVDFMKGIGWLPLGSLEAEKNKKAMEIISEKKYRQHPDTLKYSTLMDSMNMVLAQNNAKIMNEHLYKQAWEADKTKVHIMPDIPQIVLAKANAINMSDKLYKLSLEESRKKGYDLRTDAIPIKAAKASRDIASDYKYKYNYEKEKGKMVGFRSLEDDPKLVHSMQVAKMQSDREYKKNYENTKTSYQTPADMLSVTAAKDAQANITNANYKHLIHKYILLPDAMSIELSRNMNRIQSDNEYKQDYNEWYKGLGWSPAGSLEVEKAKKATEYASDQKYRQHPSNFQFKKLNDSMDMVLAKQNAQTMNKYLYTVDWNKDKTKIHVMPDTPDILQAKQNQTLYSQKLYKLGWEEALKKGYDLPPDAISVQLAKASTDIASDFKYKQGYRKQLGHHIGFRSLQDDPKLVLSMNVAKMQSEREYKKDFEKWKTKFSSPVDMLGVVLAKKCQQLVSDVDYKNYLHQWTCLPDQNDVIQAKKVYQLQSENLYKSDLEWLRGIGWSPLGSLEAEKNKRASEIISEKKYRQPPDRNKFTSIPDAMDIVLAKTNAKNRSDRLYREAWDKDKTQIHIMPDTPDIILAKANLINTSDKLYRMGYEELRKKGYDLPLDAIPIKAAKASREIASEYKYKEGFRKQLGHHIGARDIKDDPKMMWSMHVAKIQSDREYKKDFEKWKTKFSSPVDMLGVVLAKKCQTLVSDIDYKNYLHQWTCLPDQNDVIHARQAYDLQSDNLYKSDLQWLRGIGWLPSGSLEDEKNKRATQILSDHIYRQHPDKFKFSSLMDSIPMVLAKNNAITMNHRLYTEAWDKDKTTVHIMPDTPEVLLAKQNKINYSDKLYKLGLEEAKRKGYDMRLDAIPIRAAKASRDIASEYKYKEGYRQQLGHHIGARAIHDDPKMMWSMHVAKVQSDREYKKDFEKWKTKFSSPVDMLGLVLAKKCQTLVSDVDYKNYLHQWTCLPDQNDVIHARQAYDLQSDNMYKSDLQWLRGIGWVPIGSLDVEKCKRATEILSDKIYRQPPDKFKFTSVTDSLEQVLAKNNAINMNKRLYTEAWDKDKTQVHIMPDTPEITLARMNKINYSETLYKLANEEAKKKGYDLRADAIPIVAAKASRDIASDYKYKDGYRKQLGHHIGARDIKDDPKMMWSMHVAKIQSDREYKKDFEKWKTKFSSPVDMLGVVLAKKCQTLVSDIDYKNYLHQWTCLPDQNDVIHARQAYDLQSDNVYKSDLQWLRGIGWVPIGSLDLVKCKRAAEILSDNIYRQPPDQFKFTSVPDSLEQVLAKNNALNMNKRLYTEAWDKDKTQVHIMPDTPEITLARQNKLNYSETLYKLANEEAKKKGYDLRADAIPIVAAKASRDIASDYKYKDGYRKQLGHHIGARNVEDDPKIMWSMHVAKIQSDREYKKDFEKWKTKFSSPVDMLGLVLAKKCQTLVSDVDYRHPLHEWMCLPDQNDVIHARQAYDLQSDNVYKSDLQWLRGIGWVPIGSLDLVKCKRAAEILSDNIYRQPPDQFKFTSVPDSLEQVLAKNNALNMNKRLYTEAWDKDKTQVHIMPDTPEIMLARQNKINYSENCYRQAMEEAKKEGYDLRSDAIPIVAAKASRDIASDYKYKEAYRRQLGHHIGARAIHDDPKIMWSLHIAKVQSDREYKKEFEKYKTRYTSPVDMLGIVQAKQCQTLVSDVDYRHPLHEWTCLPDQNDIIHARKAYDLQSDNLYKSDLEWLRGIGWVPIGSIEVVKAKRATEILSDNIYRQRPETLKFTSITDTPEQVLAKSNAMNMSKRLYTEAWDNDKKTIHVMPDTPEIMLAKLNRINYSDKLYKLALEESKKEGYDLRLDAIPIQAAKASRDIASDYKYKEGYRKQLGHHIGARNVEDDPKIMWSIHVAKIQSDREYKKDFEKWKTKFSSPVDMLGLVLAKKCQTLVSDVDYRHPLHEWMCLPDQNDVIQARKAYDLQSDAIYKADLEWLRGIGWVPIGSVEIEKVKRAGEILSERKYRQPADQLKFTCITDTPEIVLAKNNALTMSKHLYTEAWNADKTSIHVMPDTPEILLAKSNSANISQKLYTKGWDESKMKDYDLRADAIPIKSAKASRDIASDYKYKEAYERQKGHHIGAQSIEDDPKIMCAIHAGKIQSEREYKKEFQKWKTKFSSPVDMLGIVMAKQSQTLVSDVDYRNYLHHWTCLPDQNDIIQAKKAYELQSDSVYKADLEWLRGIGWMPEDSVEMNRVKNAQDLVNERLYRTRPEALKFTSIVDTPDVVLAKTNSLQISEKLYQDAWNKDKTNITIPSDTPIMLQAQINAMQISNKLYQKDWNETKQKGYDLRADAIEIKQAKASREIASEYKYKEGYRKQLGHHVGFRTLQDDPKLVWSIHAAKIQSDREYKKAYEKSKGIHNTPLDMMSIVQAKKCQVLVSDVDYRNYLHQWTCLPDQNDVIQAKKAYELQSDNVYKSDLEWLKGIGWLPEGSVEVMRVKNAQNLLNERLYRIKPEDFKFTSIVDTPEVIRAKINAVQISEPLYRDAWEREKANVNVPADTPVMLQSKINAIQISDKQYKQAWEDVKMTGYDLREDAIPIQHARASRDIASDYLYKTAYEKQKGHYIGCRNAKEDPKLVWAANVLKMQNDRLYKKAYNDHKANISIPVDMVSINAAKEGQALASDVDYRQYLHHWSCFPDQNDVIQARKAYDLQSDAIYKADLEWLRGIGWMPEGSPELLRVQNAQKILRDSVYRTPVVSLKYTSVVDTPEVVLAKSNAENISIPKYREVWDKDKTSIHIMPDTPEINLARANALNVSNKIYREDWDEMKMSCDVRLDAIPIQAAKASREIASDYKYRLDHEKQKGHYVGTPTARDDNKIRWALIAGKIQNEREYRLHWAKWKTKFQSPVDMLSIVHSKNCQTLVSDIDYRNYLHQWTCMPDQNDVIQAKKAYQLQSDAVYKADLEWLRGIGWMPNDSVSVNHAKHAADIFSEKKYRTKIETLNFTPVDDRVDYVTAKQSGEILNDIKYRKDWNDTKSKYTLTETPLLHTAQEAARILDQYLYKEGWEKQKATGYILPPDAVPFVHAHHSSDVQSELKYKAEHVKQRGHYVGVPTMRDDPKLVWFEHAGQIQNDRLYKEDYHKTKAKINIPADMVSVLAAKHGQELVSDIDYRNYLHQWICHPDQNDVIQARKAYDLQSDNVYKADLEWLRGIGWIPLDSVDYVRVTKNQEMVNQIKYKKDALDNYPNFTSVVDPPAVVLAKINSVNQSDIKYKETFNKRIKGKYTFSPDTPYITHSKDMGKLYSTILYKGAWEGTKAYGYTLDERYIPIVGAKHADYVNSELKYKETYEKQKGHYLAGKEISEFPGVVHCLDFQKMRSVLNYRRDYEDTKANVHIPIDMMNHVLAKHCQYILSDLEYQHFFHQWTSLPEEPSVIRARNAQEILSDNVYKDDLNWLKGIGCYVWDTPQILHAKKAYDLQSQLQYTAAGKENLQNYNLVTDTPLYVTALQSGINASEVKYKENYHQIKDKYTTVLETVDYDRTKNLKSLYSSNLYKEAWDKVKATSYILPTSTMSLTHAKNQKHLASNIKYREEYEKFKALYTLPKSVEDDPNTARCLRVGKFNIDRLYRSVYEKNKMKIHTVPDMVEMVTAKDSQKKVSEIDYRLHLHEWICHPDLQVNSHVRKVTDQISDIVYKDDLNWLKGIGCYVWDTPEILHAKHAYDLRNDIKYKSHAQKTRNDYKLVTDTPVYVQAVKSGKQLSDAVYHHDYVHSVRGKVAPTTKTVDLERALHAYKLQSEGLYRDAGRRSLPTGYRLPGDTPHFRHAKDTRYMSSYFKYKEVYEHIKANGYTLGPKDVPFVHVRRVNDVTSERLYRQLYHKLKDKIHTTPDTPEIRQVKKTQEAVSELIYKSDLFKMRGHMISMPYTPQVIHCRYVGDITSDIKYKEDLQILRGLGCLLYDTPDMVRSRHLRKLWSNYLYTDKARKMRDKYKVVLDTPEYRKVQELKTHLSELVYRAAGKKQKSIFTSVPDTPDLLRAKRGQKLQSQYLYVELATKERPHHHAGNQTKALKHAKDVKDLVSEKKYKIQYEKMKDKYTPVPDTPILIRAKKAYWNASDLRYKETFEKTKGKYHTVKDALDIVYHRKVTDDISKVKYKENYMSQLGIWLSIPDRPDHFHHRAVTDAVSDVKYKEDLTWLKGIGCYAYDTPDFTLAEKNKTLYSKYKYKEVFERTKSDFKYVADCPINKHFKYATQLMNEKKYRADYEQRKDKYHLVVDEPRHLLAKIAGDQISQIKYRKDYEKSKDKFTSIVDTPEHLRTTKVNKQISDILYKLEYNKAKPRGYTTIHDTPMLLHVRKVKDEVSDLKYKEVYQRNKSNCTIVPDSVHIKAAKDAYKVNTNLDYKKQYEANKAYWRWTPDRPDFIQAAKSSLQQSDVEYKLDREFLKGCKLSVTDDKDMVLALRNSLIESDLKYKEKHVKERGTCHVVPDTPQILLAKTVSNLVSENKYKDYVKKHLAQGSYTTLPETRDTIHVKEVTKNVSDTNYKKKFVKEKGKSNYSIMLEPPDVKHAMEVAKKQSNVAYKKDAKENLHYTTVADRPDIKKATQAAKQASEVEYRAKHRKEGSHGLSMLGRPDIEMAKKAARLSSQVKYRENFNKEKGKTPKFNPKDSQLYKVMKDANNLASEVKYKADLKKLHKPVTDMKESLIMNHVLNTSHLASSYQYKKNYEKSKGHYHTIPDNLEQLHLKEATELQSIVKYKEKYEKERGKPMLDFETPTYITAKESQQMQSGKEYRRDYEESIKGRNLTGLEVTPALLHVKYATKIASEKEYRKDLEESIRGKGLSEMEDTPDMLRAKNATQILNEKEYKRDLELEVKGRGLNAMANETPDFMRAKNATDIASQIKYKQLAEMEKANFTSVVDTPEIIHAQQVKNLSSQKKYKEDAEKCMSYYETVLDTPEIQRVRENQKNFSLLQYQCDLKNSKGKVTVVQDTPEILRVKENQKNFSSVLYKEDVSPGTAIGKTPEMMRVKQTQDHISSVKYKEAIGQGTPIPDLPEVKRVKETQKHISSVMYKENLGTGIPTPVTPEIERVKRNQENFSSVLYKENLGKGTPTPITPEIERVKRNQENFSSVLYKENLGTGIPISITPEMQRVKQNQENLSSVLYKENMGKGTPLPVTPEMERVKHNQENISSVLYKESVGKATPTPVTPEMQRVKRNQENISSVLYKENLGKATPTPFTPEMERVKRNQENLSSVLYKENMRKATPTPVTPEMERAKRNQENISSVLYSDSFRKQIQGKAAYVLDTPEMRRVRETQRHISTVKYHEDFEKHKGCFTPVVTDPITERVKKNTQDFSDINYRGIQRKVVEMEQKRNDQDQETITGFRVWRTNPGSVFDYDPAEDNIQSRSLHMINAQAQRRSREHSRSASALSISGGEDKSEHSEAADQHLSTYSDGGGVFFSATSSAYKHAKTTELPQQRSSSVATQQTTVSSIPSHPSTAGKIFRAMYDYMAADADEVSFRDGDAIVNVQAIDEGWMYGTVQRTGRTGMLPANYVEAI</sequence>
<dbReference type="CDD" id="cd11933">
    <property type="entry name" value="SH3_Nebulin_C"/>
    <property type="match status" value="1"/>
</dbReference>
<dbReference type="SMART" id="SM00326">
    <property type="entry name" value="SH3"/>
    <property type="match status" value="1"/>
</dbReference>
<dbReference type="InterPro" id="IPR001452">
    <property type="entry name" value="SH3_domain"/>
</dbReference>
<dbReference type="PANTHER" id="PTHR11039">
    <property type="entry name" value="NEBULIN"/>
    <property type="match status" value="1"/>
</dbReference>
<dbReference type="Pfam" id="PF00880">
    <property type="entry name" value="Nebulin"/>
    <property type="match status" value="125"/>
</dbReference>
<feature type="region of interest" description="Disordered" evidence="5">
    <location>
        <begin position="7292"/>
        <end position="7323"/>
    </location>
</feature>
<dbReference type="Pfam" id="PF14604">
    <property type="entry name" value="SH3_9"/>
    <property type="match status" value="1"/>
</dbReference>
<protein>
    <submittedName>
        <fullName evidence="8">Nebulin isoform X8</fullName>
    </submittedName>
</protein>
<keyword evidence="3" id="KW-0009">Actin-binding</keyword>
<evidence type="ECO:0000256" key="3">
    <source>
        <dbReference type="ARBA" id="ARBA00023203"/>
    </source>
</evidence>
<dbReference type="CTD" id="4703"/>
<keyword evidence="7" id="KW-1185">Reference proteome</keyword>
<evidence type="ECO:0000256" key="4">
    <source>
        <dbReference type="PROSITE-ProRule" id="PRU00192"/>
    </source>
</evidence>
<organism evidence="7 8">
    <name type="scientific">Mustela putorius furo</name>
    <name type="common">European domestic ferret</name>
    <name type="synonym">Mustela furo</name>
    <dbReference type="NCBI Taxonomy" id="9669"/>
    <lineage>
        <taxon>Eukaryota</taxon>
        <taxon>Metazoa</taxon>
        <taxon>Chordata</taxon>
        <taxon>Craniata</taxon>
        <taxon>Vertebrata</taxon>
        <taxon>Euteleostomi</taxon>
        <taxon>Mammalia</taxon>
        <taxon>Eutheria</taxon>
        <taxon>Laurasiatheria</taxon>
        <taxon>Carnivora</taxon>
        <taxon>Caniformia</taxon>
        <taxon>Musteloidea</taxon>
        <taxon>Mustelidae</taxon>
        <taxon>Mustelinae</taxon>
        <taxon>Mustela</taxon>
    </lineage>
</organism>
<dbReference type="InterPro" id="IPR035629">
    <property type="entry name" value="Nebulin_SH3"/>
</dbReference>
<evidence type="ECO:0000313" key="7">
    <source>
        <dbReference type="Proteomes" id="UP000000715"/>
    </source>
</evidence>
<accession>A0A8U0MJU4</accession>
<dbReference type="GO" id="GO:0051015">
    <property type="term" value="F:actin filament binding"/>
    <property type="evidence" value="ECO:0007669"/>
    <property type="project" value="InterPro"/>
</dbReference>
<dbReference type="GO" id="GO:0071691">
    <property type="term" value="P:cardiac muscle thin filament assembly"/>
    <property type="evidence" value="ECO:0007669"/>
    <property type="project" value="TreeGrafter"/>
</dbReference>
<dbReference type="FunFam" id="2.30.30.40:FF:000007">
    <property type="entry name" value="nebulin isoform X1"/>
    <property type="match status" value="1"/>
</dbReference>
<feature type="domain" description="SH3" evidence="6">
    <location>
        <begin position="7377"/>
        <end position="7436"/>
    </location>
</feature>
<evidence type="ECO:0000259" key="6">
    <source>
        <dbReference type="PROSITE" id="PS50002"/>
    </source>
</evidence>
<dbReference type="InterPro" id="IPR013998">
    <property type="entry name" value="Nebulin-like"/>
</dbReference>
<dbReference type="InterPro" id="IPR000900">
    <property type="entry name" value="Nebulin_repeat"/>
</dbReference>
<feature type="region of interest" description="Disordered" evidence="5">
    <location>
        <begin position="33"/>
        <end position="69"/>
    </location>
</feature>
<dbReference type="Gene3D" id="2.30.30.40">
    <property type="entry name" value="SH3 Domains"/>
    <property type="match status" value="1"/>
</dbReference>
<name>A0A8U0MJU4_MUSPF</name>